<dbReference type="NCBIfam" id="TIGR00277">
    <property type="entry name" value="HDIG"/>
    <property type="match status" value="1"/>
</dbReference>
<dbReference type="PANTHER" id="PTHR43155:SF2">
    <property type="entry name" value="CYCLIC DI-GMP PHOSPHODIESTERASE PA4108"/>
    <property type="match status" value="1"/>
</dbReference>
<accession>A0A6N4E3Z1</accession>
<organism evidence="5 6">
    <name type="scientific">Candidatus Sedimenticola endophacoides</name>
    <dbReference type="NCBI Taxonomy" id="2548426"/>
    <lineage>
        <taxon>Bacteria</taxon>
        <taxon>Pseudomonadati</taxon>
        <taxon>Pseudomonadota</taxon>
        <taxon>Gammaproteobacteria</taxon>
        <taxon>Chromatiales</taxon>
        <taxon>Sedimenticolaceae</taxon>
        <taxon>Sedimenticola</taxon>
    </lineage>
</organism>
<evidence type="ECO:0000256" key="1">
    <source>
        <dbReference type="SAM" id="Coils"/>
    </source>
</evidence>
<feature type="domain" description="PAS" evidence="2">
    <location>
        <begin position="47"/>
        <end position="91"/>
    </location>
</feature>
<dbReference type="InterPro" id="IPR006674">
    <property type="entry name" value="HD_domain"/>
</dbReference>
<dbReference type="InterPro" id="IPR000014">
    <property type="entry name" value="PAS"/>
</dbReference>
<feature type="domain" description="HD-GYP" evidence="4">
    <location>
        <begin position="150"/>
        <end position="345"/>
    </location>
</feature>
<dbReference type="CDD" id="cd00130">
    <property type="entry name" value="PAS"/>
    <property type="match status" value="1"/>
</dbReference>
<dbReference type="SMART" id="SM00471">
    <property type="entry name" value="HDc"/>
    <property type="match status" value="1"/>
</dbReference>
<dbReference type="PROSITE" id="PS51832">
    <property type="entry name" value="HD_GYP"/>
    <property type="match status" value="1"/>
</dbReference>
<proteinExistence type="predicted"/>
<evidence type="ECO:0000259" key="4">
    <source>
        <dbReference type="PROSITE" id="PS51832"/>
    </source>
</evidence>
<name>A0A6N4E3Z1_9GAMM</name>
<dbReference type="Proteomes" id="UP000250928">
    <property type="component" value="Unassembled WGS sequence"/>
</dbReference>
<dbReference type="SUPFAM" id="SSF55785">
    <property type="entry name" value="PYP-like sensor domain (PAS domain)"/>
    <property type="match status" value="1"/>
</dbReference>
<dbReference type="InterPro" id="IPR035965">
    <property type="entry name" value="PAS-like_dom_sf"/>
</dbReference>
<dbReference type="InterPro" id="IPR003607">
    <property type="entry name" value="HD/PDEase_dom"/>
</dbReference>
<dbReference type="NCBIfam" id="TIGR00229">
    <property type="entry name" value="sensory_box"/>
    <property type="match status" value="1"/>
</dbReference>
<dbReference type="PANTHER" id="PTHR43155">
    <property type="entry name" value="CYCLIC DI-GMP PHOSPHODIESTERASE PA4108-RELATED"/>
    <property type="match status" value="1"/>
</dbReference>
<comment type="caution">
    <text evidence="5">The sequence shown here is derived from an EMBL/GenBank/DDBJ whole genome shotgun (WGS) entry which is preliminary data.</text>
</comment>
<dbReference type="SUPFAM" id="SSF109604">
    <property type="entry name" value="HD-domain/PDEase-like"/>
    <property type="match status" value="1"/>
</dbReference>
<dbReference type="AlphaFoldDB" id="A0A6N4E3Z1"/>
<dbReference type="InterPro" id="IPR006675">
    <property type="entry name" value="HDIG_dom"/>
</dbReference>
<evidence type="ECO:0000259" key="3">
    <source>
        <dbReference type="PROSITE" id="PS51831"/>
    </source>
</evidence>
<feature type="domain" description="HD" evidence="3">
    <location>
        <begin position="172"/>
        <end position="294"/>
    </location>
</feature>
<protein>
    <recommendedName>
        <fullName evidence="7">PAS domain S-box protein</fullName>
    </recommendedName>
</protein>
<keyword evidence="1" id="KW-0175">Coiled coil</keyword>
<dbReference type="Pfam" id="PF13188">
    <property type="entry name" value="PAS_8"/>
    <property type="match status" value="1"/>
</dbReference>
<evidence type="ECO:0000313" key="5">
    <source>
        <dbReference type="EMBL" id="PUE05804.1"/>
    </source>
</evidence>
<dbReference type="SMART" id="SM00091">
    <property type="entry name" value="PAS"/>
    <property type="match status" value="1"/>
</dbReference>
<dbReference type="GO" id="GO:0008081">
    <property type="term" value="F:phosphoric diester hydrolase activity"/>
    <property type="evidence" value="ECO:0007669"/>
    <property type="project" value="UniProtKB-ARBA"/>
</dbReference>
<dbReference type="Gene3D" id="1.10.3210.10">
    <property type="entry name" value="Hypothetical protein af1432"/>
    <property type="match status" value="1"/>
</dbReference>
<evidence type="ECO:0008006" key="7">
    <source>
        <dbReference type="Google" id="ProtNLM"/>
    </source>
</evidence>
<dbReference type="Gene3D" id="3.30.450.20">
    <property type="entry name" value="PAS domain"/>
    <property type="match status" value="1"/>
</dbReference>
<sequence length="349" mass="39571">MASRFWGLGCPKIFHEVATLLDVVEKLAQLYAIAIEYRQKVEQVRSAERRLREIVENQVDGMLVLDQGGRIRFANRATELMLGRQRESLIDHDFGFPIAAGEATELQLLQRGGRMAVCEMRAAPTEWEGEAAYVVNLHDITERIESAREMEQMLEETIRVIAAAVEKRDPYTAGHQRRVSELATAIAEEMELEREQVRGIRLGALIHDLGKIYTPAEILSRPGTLSDAEFELIKSHCQVGYDIVKAVRFPWPIAEMVLQHHERIDGSGYPRGVRGEALIIEARILSVADVVEAINSHRPYRAALGMDMALQEINNHRGQWYDPAVVDACTLLLDQDRFQWSETMRPGDF</sequence>
<dbReference type="PROSITE" id="PS50112">
    <property type="entry name" value="PAS"/>
    <property type="match status" value="1"/>
</dbReference>
<reference evidence="5 6" key="1">
    <citation type="submission" date="2018-01" db="EMBL/GenBank/DDBJ databases">
        <title>Novel co-symbiosis in the lucinid bivalve Phacoides pectinatus.</title>
        <authorList>
            <person name="Lim S.J."/>
            <person name="Davis B.G."/>
            <person name="Gill D.E."/>
            <person name="Engel A.S."/>
            <person name="Anderson L.C."/>
            <person name="Campbell B.J."/>
        </authorList>
    </citation>
    <scope>NUCLEOTIDE SEQUENCE [LARGE SCALE GENOMIC DNA]</scope>
    <source>
        <strain evidence="5">N3_P5</strain>
    </source>
</reference>
<evidence type="ECO:0000259" key="2">
    <source>
        <dbReference type="PROSITE" id="PS50112"/>
    </source>
</evidence>
<dbReference type="Pfam" id="PF13487">
    <property type="entry name" value="HD_5"/>
    <property type="match status" value="1"/>
</dbReference>
<dbReference type="EMBL" id="PQCO01000004">
    <property type="protein sequence ID" value="PUE05804.1"/>
    <property type="molecule type" value="Genomic_DNA"/>
</dbReference>
<feature type="coiled-coil region" evidence="1">
    <location>
        <begin position="137"/>
        <end position="167"/>
    </location>
</feature>
<evidence type="ECO:0000313" key="6">
    <source>
        <dbReference type="Proteomes" id="UP000250928"/>
    </source>
</evidence>
<dbReference type="InterPro" id="IPR037522">
    <property type="entry name" value="HD_GYP_dom"/>
</dbReference>
<dbReference type="PROSITE" id="PS51831">
    <property type="entry name" value="HD"/>
    <property type="match status" value="1"/>
</dbReference>
<gene>
    <name evidence="5" type="ORF">C3L24_00035</name>
</gene>
<dbReference type="CDD" id="cd00077">
    <property type="entry name" value="HDc"/>
    <property type="match status" value="1"/>
</dbReference>